<dbReference type="SUPFAM" id="SSF53300">
    <property type="entry name" value="vWA-like"/>
    <property type="match status" value="1"/>
</dbReference>
<evidence type="ECO:0000256" key="11">
    <source>
        <dbReference type="ARBA" id="ARBA00023136"/>
    </source>
</evidence>
<evidence type="ECO:0000259" key="15">
    <source>
        <dbReference type="PROSITE" id="PS50234"/>
    </source>
</evidence>
<evidence type="ECO:0000256" key="13">
    <source>
        <dbReference type="ARBA" id="ARBA00023303"/>
    </source>
</evidence>
<gene>
    <name evidence="16" type="ORF">GPM918_LOCUS924</name>
    <name evidence="17" type="ORF">SRO942_LOCUS924</name>
</gene>
<keyword evidence="11" id="KW-0472">Membrane</keyword>
<evidence type="ECO:0000256" key="14">
    <source>
        <dbReference type="SAM" id="SignalP"/>
    </source>
</evidence>
<keyword evidence="6 14" id="KW-0732">Signal</keyword>
<dbReference type="SMART" id="SM00327">
    <property type="entry name" value="VWA"/>
    <property type="match status" value="1"/>
</dbReference>
<dbReference type="Proteomes" id="UP000681722">
    <property type="component" value="Unassembled WGS sequence"/>
</dbReference>
<dbReference type="InterPro" id="IPR051173">
    <property type="entry name" value="Ca_channel_alpha-2/delta"/>
</dbReference>
<dbReference type="GO" id="GO:0005891">
    <property type="term" value="C:voltage-gated calcium channel complex"/>
    <property type="evidence" value="ECO:0007669"/>
    <property type="project" value="TreeGrafter"/>
</dbReference>
<dbReference type="InterPro" id="IPR036465">
    <property type="entry name" value="vWFA_dom_sf"/>
</dbReference>
<comment type="subcellular location">
    <subcellularLocation>
        <location evidence="1">Membrane</location>
        <topology evidence="1">Single-pass type I membrane protein</topology>
    </subcellularLocation>
</comment>
<keyword evidence="18" id="KW-1185">Reference proteome</keyword>
<keyword evidence="5" id="KW-0812">Transmembrane</keyword>
<evidence type="ECO:0000256" key="2">
    <source>
        <dbReference type="ARBA" id="ARBA00022448"/>
    </source>
</evidence>
<dbReference type="InterPro" id="IPR002035">
    <property type="entry name" value="VWF_A"/>
</dbReference>
<evidence type="ECO:0000256" key="6">
    <source>
        <dbReference type="ARBA" id="ARBA00022729"/>
    </source>
</evidence>
<dbReference type="OrthoDB" id="10054666at2759"/>
<dbReference type="AlphaFoldDB" id="A0A813PGQ3"/>
<evidence type="ECO:0000256" key="3">
    <source>
        <dbReference type="ARBA" id="ARBA00022568"/>
    </source>
</evidence>
<feature type="chain" id="PRO_5035597195" description="VWFA domain-containing protein" evidence="14">
    <location>
        <begin position="25"/>
        <end position="1221"/>
    </location>
</feature>
<dbReference type="Gene3D" id="3.40.50.410">
    <property type="entry name" value="von Willebrand factor, type A domain"/>
    <property type="match status" value="1"/>
</dbReference>
<keyword evidence="7" id="KW-0106">Calcium</keyword>
<evidence type="ECO:0000313" key="18">
    <source>
        <dbReference type="Proteomes" id="UP000663829"/>
    </source>
</evidence>
<evidence type="ECO:0000256" key="5">
    <source>
        <dbReference type="ARBA" id="ARBA00022692"/>
    </source>
</evidence>
<reference evidence="16" key="1">
    <citation type="submission" date="2021-02" db="EMBL/GenBank/DDBJ databases">
        <authorList>
            <person name="Nowell W R."/>
        </authorList>
    </citation>
    <scope>NUCLEOTIDE SEQUENCE</scope>
</reference>
<comment type="caution">
    <text evidence="16">The sequence shown here is derived from an EMBL/GenBank/DDBJ whole genome shotgun (WGS) entry which is preliminary data.</text>
</comment>
<organism evidence="16 18">
    <name type="scientific">Didymodactylos carnosus</name>
    <dbReference type="NCBI Taxonomy" id="1234261"/>
    <lineage>
        <taxon>Eukaryota</taxon>
        <taxon>Metazoa</taxon>
        <taxon>Spiralia</taxon>
        <taxon>Gnathifera</taxon>
        <taxon>Rotifera</taxon>
        <taxon>Eurotatoria</taxon>
        <taxon>Bdelloidea</taxon>
        <taxon>Philodinida</taxon>
        <taxon>Philodinidae</taxon>
        <taxon>Didymodactylos</taxon>
    </lineage>
</organism>
<feature type="domain" description="VWFA" evidence="15">
    <location>
        <begin position="295"/>
        <end position="426"/>
    </location>
</feature>
<keyword evidence="9" id="KW-1133">Transmembrane helix</keyword>
<evidence type="ECO:0000256" key="8">
    <source>
        <dbReference type="ARBA" id="ARBA00022882"/>
    </source>
</evidence>
<accession>A0A813PGQ3</accession>
<keyword evidence="2" id="KW-0813">Transport</keyword>
<evidence type="ECO:0000256" key="7">
    <source>
        <dbReference type="ARBA" id="ARBA00022837"/>
    </source>
</evidence>
<evidence type="ECO:0000313" key="17">
    <source>
        <dbReference type="EMBL" id="CAF3532466.1"/>
    </source>
</evidence>
<name>A0A813PGQ3_9BILA</name>
<proteinExistence type="predicted"/>
<feature type="signal peptide" evidence="14">
    <location>
        <begin position="1"/>
        <end position="24"/>
    </location>
</feature>
<dbReference type="PROSITE" id="PS50234">
    <property type="entry name" value="VWFA"/>
    <property type="match status" value="1"/>
</dbReference>
<sequence length="1221" mass="141210">MILTTNGLMMFLFLLNNYFRQINSQYCYGCKRHATNSLTGDVQNWALLIQSYILKLASDSMHREKTQSYFDSADYKEENKSGDKLLHDMKLILDTFFEKKQRAANAIADEARQIYDKLYMQRYNDYKLNSTGWYISEGMSPIDSLLSTTITSTASINKKEIYPLGLSKYQRLLDLNNYTYRDADIPLRFPPNMTFHPHFKRNVSLHHSVVKISDEIPRDDIQIIWTVEWTYELEKIFRENRKLDPEIRWQYFGSNVGLIRLYPGREWDQNFAGFYNDYDPRIRPWYIGTTSGPKDIIIILDCSRSMRGSKFEIGKSIAKVIIDTLTKQDYVNIICVHESHWNDIGKWTEYKTEVLSCQQDTMVQATLAYKRDLKEKLLHLHAGGTSEFENAFDLTFDLFQRKPKTGCHTLIIFITDGQDTDGETVRCGAGQYTRSGYVPGPICKYNWTKYWNTVKHKQQFTEPKARIFSYLIQDNGQVFPGRLACDNNGHFQMLADGENLINKMYHYFDYLSKISLDANGSWTSQYIDQWGLGVMITYAIPVVSTIDNTTIGVAGVDITLDDIENVLMSKTWGTVYGFLINRDGDAIIHPGLKSTTIPIEDPISTHVTKLEMIDNKPENFSYIVQSMLRGEMGSQRLPNAYRSTIRRQLGILGEHDEKFREVRQPKNLLLYDESFFNLLIEYNSTKGRENLKGKFEHMQVKINDTKYQNLRVSYLYSSIMLAPRVYCDPSEYFYNDDLAQKTIDAHIYINYHLYNNQTNNNNNNITVDDIGCRQNNSKFHENTRAYVLISQPIERVWRQRPPELTKDIIWTYVGMRTGVFRTYPAHRSVREYDHTTRAWYKRAVAYQDRTTASMPYLDLSGGGKVITIAQAIFEGMTTAENKDCELIGNNNQTRKLTGGCPCTTGKECLSGYCYQPKSDQKGIHRCATERIIGVTGTDIIYNSFHSEIMKRMVASDGKRSCGSTYQCPNSSMTDFNCTTKCYLIDHAGYLIVDPDFVDVSPFHEDKYNQLTLGHKEGEVMSDLIYKHGVFDREETITFQGTCHVSKPSSKVTLEGIPVNPEELDNKYKNKGPIPQFMNEYGCIQDQVTYKIKRMNEKQLSWTELIVGEVHGPCMSGYYYLTPLVKTNLYLLVIENYQNEKSKLFYNFNCKIQRSVVDSGAFRIINGTCAHKNEKMSSLSDENKCPQLRDITLDCKYNSMTKITIMNKVSIVFLFSFFYRIN</sequence>
<keyword evidence="8" id="KW-0851">Voltage-gated channel</keyword>
<evidence type="ECO:0000256" key="10">
    <source>
        <dbReference type="ARBA" id="ARBA00023065"/>
    </source>
</evidence>
<keyword evidence="3" id="KW-0109">Calcium transport</keyword>
<dbReference type="InterPro" id="IPR013608">
    <property type="entry name" value="VWA_N"/>
</dbReference>
<protein>
    <recommendedName>
        <fullName evidence="15">VWFA domain-containing protein</fullName>
    </recommendedName>
</protein>
<dbReference type="EMBL" id="CAJNOQ010000079">
    <property type="protein sequence ID" value="CAF0752597.1"/>
    <property type="molecule type" value="Genomic_DNA"/>
</dbReference>
<keyword evidence="4" id="KW-0107">Calcium channel</keyword>
<dbReference type="PANTHER" id="PTHR10166">
    <property type="entry name" value="VOLTAGE-DEPENDENT CALCIUM CHANNEL SUBUNIT ALPHA-2/DELTA-RELATED"/>
    <property type="match status" value="1"/>
</dbReference>
<dbReference type="InterPro" id="IPR029151">
    <property type="entry name" value="Sensor-like_sf"/>
</dbReference>
<evidence type="ECO:0000256" key="4">
    <source>
        <dbReference type="ARBA" id="ARBA00022673"/>
    </source>
</evidence>
<evidence type="ECO:0000313" key="16">
    <source>
        <dbReference type="EMBL" id="CAF0752597.1"/>
    </source>
</evidence>
<dbReference type="EMBL" id="CAJOBC010000079">
    <property type="protein sequence ID" value="CAF3532466.1"/>
    <property type="molecule type" value="Genomic_DNA"/>
</dbReference>
<dbReference type="Gene3D" id="3.30.450.20">
    <property type="entry name" value="PAS domain"/>
    <property type="match status" value="2"/>
</dbReference>
<dbReference type="Pfam" id="PF13519">
    <property type="entry name" value="VWA_2"/>
    <property type="match status" value="1"/>
</dbReference>
<keyword evidence="13" id="KW-0407">Ion channel</keyword>
<keyword evidence="10" id="KW-0406">Ion transport</keyword>
<dbReference type="PANTHER" id="PTHR10166:SF43">
    <property type="entry name" value="VWA N-TERMINAL DOMAIN-CONTAINING PROTEIN"/>
    <property type="match status" value="1"/>
</dbReference>
<keyword evidence="12" id="KW-0325">Glycoprotein</keyword>
<dbReference type="Pfam" id="PF08399">
    <property type="entry name" value="VWA_N"/>
    <property type="match status" value="1"/>
</dbReference>
<dbReference type="Proteomes" id="UP000663829">
    <property type="component" value="Unassembled WGS sequence"/>
</dbReference>
<dbReference type="SUPFAM" id="SSF103190">
    <property type="entry name" value="Sensory domain-like"/>
    <property type="match status" value="1"/>
</dbReference>
<dbReference type="Pfam" id="PF22673">
    <property type="entry name" value="MCP-like_PDC_1"/>
    <property type="match status" value="1"/>
</dbReference>
<dbReference type="GO" id="GO:0005245">
    <property type="term" value="F:voltage-gated calcium channel activity"/>
    <property type="evidence" value="ECO:0007669"/>
    <property type="project" value="TreeGrafter"/>
</dbReference>
<evidence type="ECO:0000256" key="12">
    <source>
        <dbReference type="ARBA" id="ARBA00023180"/>
    </source>
</evidence>
<evidence type="ECO:0000256" key="9">
    <source>
        <dbReference type="ARBA" id="ARBA00022989"/>
    </source>
</evidence>
<evidence type="ECO:0000256" key="1">
    <source>
        <dbReference type="ARBA" id="ARBA00004479"/>
    </source>
</evidence>